<evidence type="ECO:0000256" key="6">
    <source>
        <dbReference type="SAM" id="Phobius"/>
    </source>
</evidence>
<keyword evidence="6" id="KW-0812">Transmembrane</keyword>
<dbReference type="InterPro" id="IPR005805">
    <property type="entry name" value="Rieske_Fe-S_prot_C"/>
</dbReference>
<dbReference type="GO" id="GO:0051537">
    <property type="term" value="F:2 iron, 2 sulfur cluster binding"/>
    <property type="evidence" value="ECO:0007669"/>
    <property type="project" value="UniProtKB-KW"/>
</dbReference>
<dbReference type="SUPFAM" id="SSF50022">
    <property type="entry name" value="ISP domain"/>
    <property type="match status" value="1"/>
</dbReference>
<dbReference type="Gene3D" id="2.102.10.10">
    <property type="entry name" value="Rieske [2Fe-2S] iron-sulphur domain"/>
    <property type="match status" value="1"/>
</dbReference>
<keyword evidence="1" id="KW-0001">2Fe-2S</keyword>
<feature type="transmembrane region" description="Helical" evidence="6">
    <location>
        <begin position="12"/>
        <end position="38"/>
    </location>
</feature>
<keyword evidence="6" id="KW-0472">Membrane</keyword>
<keyword evidence="5" id="KW-1015">Disulfide bond</keyword>
<evidence type="ECO:0000313" key="8">
    <source>
        <dbReference type="EMBL" id="TCK74236.1"/>
    </source>
</evidence>
<gene>
    <name evidence="8" type="ORF">C7378_1858</name>
</gene>
<evidence type="ECO:0000256" key="4">
    <source>
        <dbReference type="ARBA" id="ARBA00023014"/>
    </source>
</evidence>
<evidence type="ECO:0000256" key="3">
    <source>
        <dbReference type="ARBA" id="ARBA00023004"/>
    </source>
</evidence>
<keyword evidence="9" id="KW-1185">Reference proteome</keyword>
<keyword evidence="6" id="KW-1133">Transmembrane helix</keyword>
<keyword evidence="3" id="KW-0408">Iron</keyword>
<organism evidence="8 9">
    <name type="scientific">Acidipila rosea</name>
    <dbReference type="NCBI Taxonomy" id="768535"/>
    <lineage>
        <taxon>Bacteria</taxon>
        <taxon>Pseudomonadati</taxon>
        <taxon>Acidobacteriota</taxon>
        <taxon>Terriglobia</taxon>
        <taxon>Terriglobales</taxon>
        <taxon>Acidobacteriaceae</taxon>
        <taxon>Acidipila</taxon>
    </lineage>
</organism>
<dbReference type="Proteomes" id="UP000295210">
    <property type="component" value="Unassembled WGS sequence"/>
</dbReference>
<dbReference type="AlphaFoldDB" id="A0A4R1L7N8"/>
<evidence type="ECO:0000256" key="2">
    <source>
        <dbReference type="ARBA" id="ARBA00022723"/>
    </source>
</evidence>
<dbReference type="OrthoDB" id="9802613at2"/>
<dbReference type="RefSeq" id="WP_131994994.1">
    <property type="nucleotide sequence ID" value="NZ_SMGK01000002.1"/>
</dbReference>
<dbReference type="EMBL" id="SMGK01000002">
    <property type="protein sequence ID" value="TCK74236.1"/>
    <property type="molecule type" value="Genomic_DNA"/>
</dbReference>
<dbReference type="Pfam" id="PF00355">
    <property type="entry name" value="Rieske"/>
    <property type="match status" value="1"/>
</dbReference>
<dbReference type="GO" id="GO:0016020">
    <property type="term" value="C:membrane"/>
    <property type="evidence" value="ECO:0007669"/>
    <property type="project" value="InterPro"/>
</dbReference>
<evidence type="ECO:0000256" key="1">
    <source>
        <dbReference type="ARBA" id="ARBA00022714"/>
    </source>
</evidence>
<feature type="domain" description="Rieske" evidence="7">
    <location>
        <begin position="91"/>
        <end position="156"/>
    </location>
</feature>
<dbReference type="PRINTS" id="PR00162">
    <property type="entry name" value="RIESKE"/>
</dbReference>
<keyword evidence="4" id="KW-0411">Iron-sulfur</keyword>
<protein>
    <submittedName>
        <fullName evidence="8">Rieske Fe-S protein</fullName>
    </submittedName>
</protein>
<dbReference type="InterPro" id="IPR036922">
    <property type="entry name" value="Rieske_2Fe-2S_sf"/>
</dbReference>
<proteinExistence type="predicted"/>
<dbReference type="GO" id="GO:0046872">
    <property type="term" value="F:metal ion binding"/>
    <property type="evidence" value="ECO:0007669"/>
    <property type="project" value="UniProtKB-KW"/>
</dbReference>
<evidence type="ECO:0000259" key="7">
    <source>
        <dbReference type="PROSITE" id="PS51296"/>
    </source>
</evidence>
<keyword evidence="2" id="KW-0479">Metal-binding</keyword>
<comment type="caution">
    <text evidence="8">The sequence shown here is derived from an EMBL/GenBank/DDBJ whole genome shotgun (WGS) entry which is preliminary data.</text>
</comment>
<dbReference type="PROSITE" id="PS51296">
    <property type="entry name" value="RIESKE"/>
    <property type="match status" value="1"/>
</dbReference>
<evidence type="ECO:0000256" key="5">
    <source>
        <dbReference type="ARBA" id="ARBA00023157"/>
    </source>
</evidence>
<dbReference type="InterPro" id="IPR017941">
    <property type="entry name" value="Rieske_2Fe-2S"/>
</dbReference>
<evidence type="ECO:0000313" key="9">
    <source>
        <dbReference type="Proteomes" id="UP000295210"/>
    </source>
</evidence>
<accession>A0A4R1L7N8</accession>
<reference evidence="8 9" key="1">
    <citation type="submission" date="2019-03" db="EMBL/GenBank/DDBJ databases">
        <title>Genomic Encyclopedia of Type Strains, Phase IV (KMG-IV): sequencing the most valuable type-strain genomes for metagenomic binning, comparative biology and taxonomic classification.</title>
        <authorList>
            <person name="Goeker M."/>
        </authorList>
    </citation>
    <scope>NUCLEOTIDE SEQUENCE [LARGE SCALE GENOMIC DNA]</scope>
    <source>
        <strain evidence="8 9">DSM 103428</strain>
    </source>
</reference>
<sequence length="185" mass="20079">MSEGKPVTRRSMLMYIGIAMNAVVGLAVAVPVVGYLLGPIKRKGAYHRWITLGPISNFPAGQTRLAEFVNPFKTPQDGETANTPCWVRHIGGGKFQVFAINCAHLNCPVRWFPQSELFMCPCHGGVYYADGSRASGPPPRGLFEYKYKVIDNELHIDAGQMPTLANEAKLVNITPCGGGDTPCQG</sequence>
<name>A0A4R1L7N8_9BACT</name>